<evidence type="ECO:0000256" key="2">
    <source>
        <dbReference type="ARBA" id="ARBA00023125"/>
    </source>
</evidence>
<dbReference type="STRING" id="674.VM_16190"/>
<organism evidence="6 7">
    <name type="scientific">Vibrio mimicus</name>
    <dbReference type="NCBI Taxonomy" id="674"/>
    <lineage>
        <taxon>Bacteria</taxon>
        <taxon>Pseudomonadati</taxon>
        <taxon>Pseudomonadota</taxon>
        <taxon>Gammaproteobacteria</taxon>
        <taxon>Vibrionales</taxon>
        <taxon>Vibrionaceae</taxon>
        <taxon>Vibrio</taxon>
    </lineage>
</organism>
<accession>A0A2J9VJZ7</accession>
<reference evidence="6" key="1">
    <citation type="submission" date="2017-12" db="EMBL/GenBank/DDBJ databases">
        <title>FDA dAtabase for Regulatory Grade micrObial Sequences (FDA-ARGOS): Supporting development and validation of Infectious Disease Dx tests.</title>
        <authorList>
            <person name="Hoffmann M."/>
            <person name="Allard M."/>
            <person name="Evans P."/>
            <person name="Brown E."/>
            <person name="Tallon L.J."/>
            <person name="Sadzewicz L."/>
            <person name="Sengamalay N."/>
            <person name="Ott S."/>
            <person name="Godinez A."/>
            <person name="Nagaraj S."/>
            <person name="Vavikolanu K."/>
            <person name="Aluvathingal J."/>
            <person name="Nadendla S."/>
            <person name="Hobson J."/>
            <person name="Sichtig H."/>
        </authorList>
    </citation>
    <scope>NUCLEOTIDE SEQUENCE [LARGE SCALE GENOMIC DNA]</scope>
    <source>
        <strain evidence="6">FDAARGOS_113</strain>
    </source>
</reference>
<dbReference type="PROSITE" id="PS50977">
    <property type="entry name" value="HTH_TETR_2"/>
    <property type="match status" value="1"/>
</dbReference>
<evidence type="ECO:0000259" key="5">
    <source>
        <dbReference type="PROSITE" id="PS50977"/>
    </source>
</evidence>
<dbReference type="PANTHER" id="PTHR47506">
    <property type="entry name" value="TRANSCRIPTIONAL REGULATORY PROTEIN"/>
    <property type="match status" value="1"/>
</dbReference>
<keyword evidence="7" id="KW-1185">Reference proteome</keyword>
<name>A0A2J9VJZ7_VIBMI</name>
<evidence type="ECO:0000313" key="7">
    <source>
        <dbReference type="Proteomes" id="UP000053748"/>
    </source>
</evidence>
<gene>
    <name evidence="6" type="ORF">AL544_004025</name>
</gene>
<dbReference type="OrthoDB" id="270177at2"/>
<dbReference type="PANTHER" id="PTHR47506:SF10">
    <property type="entry name" value="TRANSCRIPTIONAL REGULATORY PROTEIN"/>
    <property type="match status" value="1"/>
</dbReference>
<dbReference type="InterPro" id="IPR001647">
    <property type="entry name" value="HTH_TetR"/>
</dbReference>
<dbReference type="Gene3D" id="1.10.357.10">
    <property type="entry name" value="Tetracycline Repressor, domain 2"/>
    <property type="match status" value="1"/>
</dbReference>
<dbReference type="GO" id="GO:0003677">
    <property type="term" value="F:DNA binding"/>
    <property type="evidence" value="ECO:0007669"/>
    <property type="project" value="UniProtKB-UniRule"/>
</dbReference>
<protein>
    <submittedName>
        <fullName evidence="6">TetR/AcrR family transcriptional regulator</fullName>
    </submittedName>
</protein>
<dbReference type="EMBL" id="LOSJ02000001">
    <property type="protein sequence ID" value="PNM64089.1"/>
    <property type="molecule type" value="Genomic_DNA"/>
</dbReference>
<keyword evidence="3" id="KW-0804">Transcription</keyword>
<feature type="domain" description="HTH tetR-type" evidence="5">
    <location>
        <begin position="6"/>
        <end position="66"/>
    </location>
</feature>
<evidence type="ECO:0000256" key="3">
    <source>
        <dbReference type="ARBA" id="ARBA00023163"/>
    </source>
</evidence>
<dbReference type="InterPro" id="IPR011075">
    <property type="entry name" value="TetR_C"/>
</dbReference>
<dbReference type="Gene3D" id="1.10.10.60">
    <property type="entry name" value="Homeodomain-like"/>
    <property type="match status" value="1"/>
</dbReference>
<evidence type="ECO:0000256" key="1">
    <source>
        <dbReference type="ARBA" id="ARBA00023015"/>
    </source>
</evidence>
<dbReference type="InterPro" id="IPR036271">
    <property type="entry name" value="Tet_transcr_reg_TetR-rel_C_sf"/>
</dbReference>
<dbReference type="SUPFAM" id="SSF46689">
    <property type="entry name" value="Homeodomain-like"/>
    <property type="match status" value="1"/>
</dbReference>
<comment type="caution">
    <text evidence="6">The sequence shown here is derived from an EMBL/GenBank/DDBJ whole genome shotgun (WGS) entry which is preliminary data.</text>
</comment>
<dbReference type="InterPro" id="IPR009057">
    <property type="entry name" value="Homeodomain-like_sf"/>
</dbReference>
<dbReference type="Pfam" id="PF00440">
    <property type="entry name" value="TetR_N"/>
    <property type="match status" value="1"/>
</dbReference>
<keyword evidence="2 4" id="KW-0238">DNA-binding</keyword>
<dbReference type="AlphaFoldDB" id="A0A2J9VJZ7"/>
<keyword evidence="1" id="KW-0805">Transcription regulation</keyword>
<dbReference type="Proteomes" id="UP000053748">
    <property type="component" value="Unassembled WGS sequence"/>
</dbReference>
<dbReference type="RefSeq" id="WP_000101706.1">
    <property type="nucleotide sequence ID" value="NZ_CAWMSS010000002.1"/>
</dbReference>
<proteinExistence type="predicted"/>
<evidence type="ECO:0000256" key="4">
    <source>
        <dbReference type="PROSITE-ProRule" id="PRU00335"/>
    </source>
</evidence>
<sequence>MARKSNFDREEKLREAMALFWQKGYANTAISDLVDHLKINRFSLYNAFGDKQKLYYEALDRYLTLISFPALTDLEDEHASWPELKAFLEDFAVLQREAKSGCFIQNALVEHADTDSEVLAKGHALFDLLLNLIARALNNAMQQGQIPSRVPADLLAKLVLTQMQGMRVLGKAQRHADLEHGLIALTGLIEGQA</sequence>
<evidence type="ECO:0000313" key="6">
    <source>
        <dbReference type="EMBL" id="PNM64089.1"/>
    </source>
</evidence>
<feature type="DNA-binding region" description="H-T-H motif" evidence="4">
    <location>
        <begin position="29"/>
        <end position="48"/>
    </location>
</feature>
<dbReference type="SUPFAM" id="SSF48498">
    <property type="entry name" value="Tetracyclin repressor-like, C-terminal domain"/>
    <property type="match status" value="1"/>
</dbReference>
<dbReference type="Pfam" id="PF16925">
    <property type="entry name" value="TetR_C_13"/>
    <property type="match status" value="1"/>
</dbReference>